<feature type="region of interest" description="Disordered" evidence="1">
    <location>
        <begin position="187"/>
        <end position="214"/>
    </location>
</feature>
<protein>
    <submittedName>
        <fullName evidence="3">Uncharacterized protein LOC105367430</fullName>
    </submittedName>
</protein>
<proteinExistence type="predicted"/>
<dbReference type="GeneID" id="105367430"/>
<dbReference type="Proteomes" id="UP000695007">
    <property type="component" value="Unplaced"/>
</dbReference>
<keyword evidence="2" id="KW-1185">Reference proteome</keyword>
<accession>A0AAJ6YU78</accession>
<dbReference type="RefSeq" id="XP_011504440.1">
    <property type="nucleotide sequence ID" value="XM_011506138.1"/>
</dbReference>
<feature type="region of interest" description="Disordered" evidence="1">
    <location>
        <begin position="39"/>
        <end position="67"/>
    </location>
</feature>
<name>A0AAJ6YU78_9HYME</name>
<evidence type="ECO:0000313" key="2">
    <source>
        <dbReference type="Proteomes" id="UP000695007"/>
    </source>
</evidence>
<sequence>MLKVSRSLPGETEELKVRTSEGNIATLIVKRREKSVVDISNDNTRNGSFSESATPTTKAQSTPPTIGYRNVDVDPWNRLQIWTSISDAKEEPKKNWLPVNRSFDNWKPMEKPFEPAATQKSSWLVSDQLENSRGFQSVAADNGSDERIIRYTFLPHESRRIQRTNVGANLLKNRDAKNVPSEVVVRSEISVKPQPSQQSSEPKRSSISLDVDGTPIVHGRRVPDEPIDKIQIWRNARVINNKLVTNVDSSTTERGLLKSGQGFERFFEDVNRRYGKTPENNLNKPKTYRNEVLAAEIYETAEDTYRPSIHKRMLQPEVAAIYPNSRIYSPPDSRKSPISNIKPGSRAPVLQYAHPELGVQPAKIVQNEKKKIDDVTTAPINQQYNNQLIQNQNQNSQNYYYGEHRQKKKYVLNDKSIVDSYTVKNYYPNQHFYGLKRPMSEAPFWVKISENLKTHFTDGVAKVSELTKPVIDPLVEATRKISENLGLSKVRSQDYAQDKIGTVTAGSSVLIPALGLMASGAALGIGAVAVGRYLDVDMLKRSNDETILNTSDDQERTLHIISQLDDNKAPQTYGNSETEANVDGVYILVQNNGIHETDTRRKRNSDNIPVNFREIQRKGADSITEIVEVDLPSKLLDDRINSENNKIHIENEDAFAEAVIHQALNAIVRQSEAIKDDSNGIQMRNRIRSRLRRSLNSVNNDDELNDALQNLEKTEIIDANSGHIPGDWTRTLCAKRIFCDAMVRRGSDAYMFMEKKMSGVLKMIQPDAAIQVSTHFDQVMNAVRRHDCSIFSCSDTRPATVFF</sequence>
<evidence type="ECO:0000256" key="1">
    <source>
        <dbReference type="SAM" id="MobiDB-lite"/>
    </source>
</evidence>
<evidence type="ECO:0000313" key="3">
    <source>
        <dbReference type="RefSeq" id="XP_011504440.1"/>
    </source>
</evidence>
<reference evidence="3" key="1">
    <citation type="submission" date="2025-08" db="UniProtKB">
        <authorList>
            <consortium name="RefSeq"/>
        </authorList>
    </citation>
    <scope>IDENTIFICATION</scope>
</reference>
<dbReference type="AlphaFoldDB" id="A0AAJ6YU78"/>
<feature type="compositionally biased region" description="Polar residues" evidence="1">
    <location>
        <begin position="193"/>
        <end position="208"/>
    </location>
</feature>
<gene>
    <name evidence="3" type="primary">LOC105367430</name>
</gene>
<feature type="compositionally biased region" description="Polar residues" evidence="1">
    <location>
        <begin position="39"/>
        <end position="64"/>
    </location>
</feature>
<dbReference type="KEGG" id="csol:105367430"/>
<organism evidence="2 3">
    <name type="scientific">Ceratosolen solmsi marchali</name>
    <dbReference type="NCBI Taxonomy" id="326594"/>
    <lineage>
        <taxon>Eukaryota</taxon>
        <taxon>Metazoa</taxon>
        <taxon>Ecdysozoa</taxon>
        <taxon>Arthropoda</taxon>
        <taxon>Hexapoda</taxon>
        <taxon>Insecta</taxon>
        <taxon>Pterygota</taxon>
        <taxon>Neoptera</taxon>
        <taxon>Endopterygota</taxon>
        <taxon>Hymenoptera</taxon>
        <taxon>Apocrita</taxon>
        <taxon>Proctotrupomorpha</taxon>
        <taxon>Chalcidoidea</taxon>
        <taxon>Agaonidae</taxon>
        <taxon>Agaoninae</taxon>
        <taxon>Ceratosolen</taxon>
    </lineage>
</organism>